<keyword evidence="4" id="KW-0032">Aminotransferase</keyword>
<comment type="catalytic activity">
    <reaction evidence="7">
        <text>L-aspartate + 2-oxoglutarate = oxaloacetate + L-glutamate</text>
        <dbReference type="Rhea" id="RHEA:21824"/>
        <dbReference type="ChEBI" id="CHEBI:16452"/>
        <dbReference type="ChEBI" id="CHEBI:16810"/>
        <dbReference type="ChEBI" id="CHEBI:29985"/>
        <dbReference type="ChEBI" id="CHEBI:29991"/>
        <dbReference type="EC" id="2.6.1.1"/>
    </reaction>
</comment>
<reference evidence="9 10" key="1">
    <citation type="submission" date="2016-10" db="EMBL/GenBank/DDBJ databases">
        <authorList>
            <person name="de Groot N.N."/>
        </authorList>
    </citation>
    <scope>NUCLEOTIDE SEQUENCE [LARGE SCALE GENOMIC DNA]</scope>
    <source>
        <strain evidence="9 10">U95</strain>
    </source>
</reference>
<dbReference type="GO" id="GO:0006520">
    <property type="term" value="P:amino acid metabolic process"/>
    <property type="evidence" value="ECO:0007669"/>
    <property type="project" value="InterPro"/>
</dbReference>
<dbReference type="InterPro" id="IPR015421">
    <property type="entry name" value="PyrdxlP-dep_Trfase_major"/>
</dbReference>
<evidence type="ECO:0000259" key="8">
    <source>
        <dbReference type="Pfam" id="PF00155"/>
    </source>
</evidence>
<sequence>MRTASITTRLAGLGGAKWEVHASARAMVRSGRDVIQMTIGEPDAPVPDALIEAADRAMRAGRTAYSNGRGEASLCRALADRYSARRGRAFTPNNFICFPGTQTALFVVMAGVAEAGDEVLVGDPMYATYEGVIRSCGAEMVPVPLRVEAGFRMQASDIAARLTSRSRAILLTSPHNPTGAVLTRDDIAEIGALARQHDLWIIVDEVYEDLVFEGCEFASPLENVDLADRVIGVSSISKSHAAPGFRSGWCVASEAFCQALLPVAETMLFGNQPFIADMTELAVRDGSSVAPGMRRRFAARATRLADRLEAETALRVHRPDAGMFALIDVSATGLDGTAYAFDLLERGGVAVMPGASFGAALQNWVRVALTISDEEMEQAIVRLVNHAGLCGAV</sequence>
<organism evidence="9 10">
    <name type="scientific">Epibacterium ulvae</name>
    <dbReference type="NCBI Taxonomy" id="1156985"/>
    <lineage>
        <taxon>Bacteria</taxon>
        <taxon>Pseudomonadati</taxon>
        <taxon>Pseudomonadota</taxon>
        <taxon>Alphaproteobacteria</taxon>
        <taxon>Rhodobacterales</taxon>
        <taxon>Roseobacteraceae</taxon>
        <taxon>Epibacterium</taxon>
    </lineage>
</organism>
<dbReference type="CDD" id="cd00609">
    <property type="entry name" value="AAT_like"/>
    <property type="match status" value="1"/>
</dbReference>
<keyword evidence="10" id="KW-1185">Reference proteome</keyword>
<evidence type="ECO:0000313" key="9">
    <source>
        <dbReference type="EMBL" id="SCZ71002.1"/>
    </source>
</evidence>
<dbReference type="GO" id="GO:0004069">
    <property type="term" value="F:L-aspartate:2-oxoglutarate aminotransferase activity"/>
    <property type="evidence" value="ECO:0007669"/>
    <property type="project" value="UniProtKB-EC"/>
</dbReference>
<evidence type="ECO:0000256" key="5">
    <source>
        <dbReference type="ARBA" id="ARBA00022679"/>
    </source>
</evidence>
<feature type="domain" description="Aminotransferase class I/classII large" evidence="8">
    <location>
        <begin position="33"/>
        <end position="383"/>
    </location>
</feature>
<dbReference type="EMBL" id="FMWG01000011">
    <property type="protein sequence ID" value="SCZ71002.1"/>
    <property type="molecule type" value="Genomic_DNA"/>
</dbReference>
<keyword evidence="9" id="KW-0670">Pyruvate</keyword>
<evidence type="ECO:0000256" key="6">
    <source>
        <dbReference type="ARBA" id="ARBA00022898"/>
    </source>
</evidence>
<dbReference type="AlphaFoldDB" id="A0A1G5RA80"/>
<keyword evidence="6" id="KW-0663">Pyridoxal phosphate</keyword>
<protein>
    <recommendedName>
        <fullName evidence="3">aspartate transaminase</fullName>
        <ecNumber evidence="3">2.6.1.1</ecNumber>
    </recommendedName>
</protein>
<name>A0A1G5RA80_9RHOB</name>
<dbReference type="InterPro" id="IPR004839">
    <property type="entry name" value="Aminotransferase_I/II_large"/>
</dbReference>
<dbReference type="EC" id="2.6.1.1" evidence="3"/>
<gene>
    <name evidence="9" type="ORF">SAMN04488118_11173</name>
</gene>
<dbReference type="GO" id="GO:0030170">
    <property type="term" value="F:pyridoxal phosphate binding"/>
    <property type="evidence" value="ECO:0007669"/>
    <property type="project" value="InterPro"/>
</dbReference>
<dbReference type="PANTHER" id="PTHR46383">
    <property type="entry name" value="ASPARTATE AMINOTRANSFERASE"/>
    <property type="match status" value="1"/>
</dbReference>
<evidence type="ECO:0000256" key="4">
    <source>
        <dbReference type="ARBA" id="ARBA00022576"/>
    </source>
</evidence>
<evidence type="ECO:0000256" key="2">
    <source>
        <dbReference type="ARBA" id="ARBA00007441"/>
    </source>
</evidence>
<dbReference type="InterPro" id="IPR015424">
    <property type="entry name" value="PyrdxlP-dep_Trfase"/>
</dbReference>
<proteinExistence type="inferred from homology"/>
<dbReference type="Gene3D" id="3.40.640.10">
    <property type="entry name" value="Type I PLP-dependent aspartate aminotransferase-like (Major domain)"/>
    <property type="match status" value="1"/>
</dbReference>
<evidence type="ECO:0000256" key="7">
    <source>
        <dbReference type="ARBA" id="ARBA00049185"/>
    </source>
</evidence>
<evidence type="ECO:0000256" key="1">
    <source>
        <dbReference type="ARBA" id="ARBA00001933"/>
    </source>
</evidence>
<dbReference type="SUPFAM" id="SSF53383">
    <property type="entry name" value="PLP-dependent transferases"/>
    <property type="match status" value="1"/>
</dbReference>
<dbReference type="STRING" id="1156985.SAMN04488118_11173"/>
<keyword evidence="5" id="KW-0808">Transferase</keyword>
<dbReference type="Proteomes" id="UP000198767">
    <property type="component" value="Unassembled WGS sequence"/>
</dbReference>
<dbReference type="InterPro" id="IPR050596">
    <property type="entry name" value="AspAT/PAT-like"/>
</dbReference>
<comment type="cofactor">
    <cofactor evidence="1">
        <name>pyridoxal 5'-phosphate</name>
        <dbReference type="ChEBI" id="CHEBI:597326"/>
    </cofactor>
</comment>
<evidence type="ECO:0000313" key="10">
    <source>
        <dbReference type="Proteomes" id="UP000198767"/>
    </source>
</evidence>
<evidence type="ECO:0000256" key="3">
    <source>
        <dbReference type="ARBA" id="ARBA00012753"/>
    </source>
</evidence>
<dbReference type="PANTHER" id="PTHR46383:SF1">
    <property type="entry name" value="ASPARTATE AMINOTRANSFERASE"/>
    <property type="match status" value="1"/>
</dbReference>
<dbReference type="OrthoDB" id="9763453at2"/>
<dbReference type="RefSeq" id="WP_090220504.1">
    <property type="nucleotide sequence ID" value="NZ_CANLDO010000010.1"/>
</dbReference>
<comment type="similarity">
    <text evidence="2">Belongs to the class-I pyridoxal-phosphate-dependent aminotransferase family.</text>
</comment>
<dbReference type="Pfam" id="PF00155">
    <property type="entry name" value="Aminotran_1_2"/>
    <property type="match status" value="1"/>
</dbReference>
<accession>A0A1G5RA80</accession>